<gene>
    <name evidence="2" type="primary">sufT</name>
    <name evidence="2" type="ORF">H5P30_06340</name>
</gene>
<dbReference type="AlphaFoldDB" id="A0A7X1AYR2"/>
<evidence type="ECO:0000313" key="3">
    <source>
        <dbReference type="Proteomes" id="UP000525652"/>
    </source>
</evidence>
<dbReference type="EMBL" id="JACHVA010000053">
    <property type="protein sequence ID" value="MBC2601393.1"/>
    <property type="molecule type" value="Genomic_DNA"/>
</dbReference>
<dbReference type="NCBIfam" id="TIGR03406">
    <property type="entry name" value="FeS_long_SufT"/>
    <property type="match status" value="1"/>
</dbReference>
<name>A0A7X1AYR2_9BACT</name>
<dbReference type="PANTHER" id="PTHR42831">
    <property type="entry name" value="FE-S PROTEIN MATURATION AUXILIARY FACTOR YITW"/>
    <property type="match status" value="1"/>
</dbReference>
<comment type="caution">
    <text evidence="2">The sequence shown here is derived from an EMBL/GenBank/DDBJ whole genome shotgun (WGS) entry which is preliminary data.</text>
</comment>
<protein>
    <submittedName>
        <fullName evidence="2">Putative Fe-S cluster assembly protein SufT</fullName>
    </submittedName>
</protein>
<dbReference type="SUPFAM" id="SSF117916">
    <property type="entry name" value="Fe-S cluster assembly (FSCA) domain-like"/>
    <property type="match status" value="1"/>
</dbReference>
<dbReference type="PANTHER" id="PTHR42831:SF1">
    <property type="entry name" value="FE-S PROTEIN MATURATION AUXILIARY FACTOR YITW"/>
    <property type="match status" value="1"/>
</dbReference>
<accession>A0A7X1AYR2</accession>
<keyword evidence="3" id="KW-1185">Reference proteome</keyword>
<sequence length="183" mass="19854">MTEDSERILSRDVKATLIPHGELMELPEGTRVTITHRLGGNYTVMTENGMFRIGGEDADCIGEDVEKPDFDTSAEAADGPPDTDAVWSQLKKVFDPEIPVNIVDLGLVYSMESVEKDEGGYKVLVAMTLTAPGCGMGPSIAEDARSKVVQVPGVSEAQVDIVWDPPWNQDMISEEGKMELGLI</sequence>
<proteinExistence type="predicted"/>
<dbReference type="InterPro" id="IPR034904">
    <property type="entry name" value="FSCA_dom_sf"/>
</dbReference>
<dbReference type="Proteomes" id="UP000525652">
    <property type="component" value="Unassembled WGS sequence"/>
</dbReference>
<dbReference type="InterPro" id="IPR052339">
    <property type="entry name" value="Fe-S_Maturation_MIP18"/>
</dbReference>
<dbReference type="Gene3D" id="3.30.300.130">
    <property type="entry name" value="Fe-S cluster assembly (FSCA)"/>
    <property type="match status" value="1"/>
</dbReference>
<dbReference type="InterPro" id="IPR002744">
    <property type="entry name" value="MIP18-like"/>
</dbReference>
<dbReference type="Pfam" id="PF01883">
    <property type="entry name" value="FeS_assembly_P"/>
    <property type="match status" value="1"/>
</dbReference>
<reference evidence="2 3" key="1">
    <citation type="submission" date="2020-07" db="EMBL/GenBank/DDBJ databases">
        <authorList>
            <person name="Feng X."/>
        </authorList>
    </citation>
    <scope>NUCLEOTIDE SEQUENCE [LARGE SCALE GENOMIC DNA]</scope>
    <source>
        <strain evidence="2 3">JCM14086</strain>
    </source>
</reference>
<evidence type="ECO:0000313" key="2">
    <source>
        <dbReference type="EMBL" id="MBC2601393.1"/>
    </source>
</evidence>
<evidence type="ECO:0000259" key="1">
    <source>
        <dbReference type="Pfam" id="PF01883"/>
    </source>
</evidence>
<organism evidence="2 3">
    <name type="scientific">Puniceicoccus vermicola</name>
    <dbReference type="NCBI Taxonomy" id="388746"/>
    <lineage>
        <taxon>Bacteria</taxon>
        <taxon>Pseudomonadati</taxon>
        <taxon>Verrucomicrobiota</taxon>
        <taxon>Opitutia</taxon>
        <taxon>Puniceicoccales</taxon>
        <taxon>Puniceicoccaceae</taxon>
        <taxon>Puniceicoccus</taxon>
    </lineage>
</organism>
<dbReference type="RefSeq" id="WP_185692108.1">
    <property type="nucleotide sequence ID" value="NZ_JACHVA010000053.1"/>
</dbReference>
<feature type="domain" description="MIP18 family-like" evidence="1">
    <location>
        <begin position="84"/>
        <end position="159"/>
    </location>
</feature>
<dbReference type="InterPro" id="IPR017776">
    <property type="entry name" value="FeS_assembly_SufT_put"/>
</dbReference>